<dbReference type="KEGG" id="egu:105060555"/>
<evidence type="ECO:0000313" key="3">
    <source>
        <dbReference type="RefSeq" id="XP_010942623.1"/>
    </source>
</evidence>
<organism evidence="2 3">
    <name type="scientific">Elaeis guineensis var. tenera</name>
    <name type="common">Oil palm</name>
    <dbReference type="NCBI Taxonomy" id="51953"/>
    <lineage>
        <taxon>Eukaryota</taxon>
        <taxon>Viridiplantae</taxon>
        <taxon>Streptophyta</taxon>
        <taxon>Embryophyta</taxon>
        <taxon>Tracheophyta</taxon>
        <taxon>Spermatophyta</taxon>
        <taxon>Magnoliopsida</taxon>
        <taxon>Liliopsida</taxon>
        <taxon>Arecaceae</taxon>
        <taxon>Arecoideae</taxon>
        <taxon>Cocoseae</taxon>
        <taxon>Elaeidinae</taxon>
        <taxon>Elaeis</taxon>
    </lineage>
</organism>
<feature type="transmembrane region" description="Helical" evidence="1">
    <location>
        <begin position="187"/>
        <end position="207"/>
    </location>
</feature>
<dbReference type="RefSeq" id="XP_010942623.1">
    <property type="nucleotide sequence ID" value="XM_010944321.3"/>
</dbReference>
<evidence type="ECO:0000313" key="2">
    <source>
        <dbReference type="Proteomes" id="UP000504607"/>
    </source>
</evidence>
<dbReference type="OrthoDB" id="1673621at2759"/>
<proteinExistence type="predicted"/>
<keyword evidence="1" id="KW-0472">Membrane</keyword>
<gene>
    <name evidence="3" type="primary">LOC105060555</name>
</gene>
<evidence type="ECO:0000256" key="1">
    <source>
        <dbReference type="SAM" id="Phobius"/>
    </source>
</evidence>
<keyword evidence="1" id="KW-1133">Transmembrane helix</keyword>
<sequence>MDERPSCRPPTKKGWFDGQFEHYDKEMLVGFELSNRSSGVADLLQNCDLPPPLKLFSPIEDDDKKNKIDTIGSTPLVVPQKSLLKAAPSKANRWDGELGSDNGGENPSLLRALQLSQTRAREAEKAAFQANARNEQMASLLLQESLRLSAHRQWVKLLEMEVSMLQEKILWSQKEEEHAEDTAVPAAAAWCLTLAICLGIAGVGLAFGRYIF</sequence>
<dbReference type="PANTHER" id="PTHR33868:SF10">
    <property type="entry name" value="OS08G0483100 PROTEIN"/>
    <property type="match status" value="1"/>
</dbReference>
<dbReference type="GeneID" id="105060555"/>
<dbReference type="AlphaFoldDB" id="A0A6I9SGE7"/>
<keyword evidence="1" id="KW-0812">Transmembrane</keyword>
<protein>
    <submittedName>
        <fullName evidence="3">Uncharacterized protein LOC105060555</fullName>
    </submittedName>
</protein>
<dbReference type="PANTHER" id="PTHR33868">
    <property type="entry name" value="EXPRESSED PROTEIN"/>
    <property type="match status" value="1"/>
</dbReference>
<dbReference type="InParanoid" id="A0A6I9SGE7"/>
<dbReference type="Proteomes" id="UP000504607">
    <property type="component" value="Unplaced"/>
</dbReference>
<accession>A0A6I9SGE7</accession>
<keyword evidence="2" id="KW-1185">Reference proteome</keyword>
<name>A0A6I9SGE7_ELAGV</name>
<reference evidence="3" key="1">
    <citation type="submission" date="2025-08" db="UniProtKB">
        <authorList>
            <consortium name="RefSeq"/>
        </authorList>
    </citation>
    <scope>IDENTIFICATION</scope>
</reference>